<dbReference type="EMBL" id="FXWK01000001">
    <property type="protein sequence ID" value="SMQ65942.1"/>
    <property type="molecule type" value="Genomic_DNA"/>
</dbReference>
<organism evidence="4 5">
    <name type="scientific">Devosia lucknowensis</name>
    <dbReference type="NCBI Taxonomy" id="1096929"/>
    <lineage>
        <taxon>Bacteria</taxon>
        <taxon>Pseudomonadati</taxon>
        <taxon>Pseudomonadota</taxon>
        <taxon>Alphaproteobacteria</taxon>
        <taxon>Hyphomicrobiales</taxon>
        <taxon>Devosiaceae</taxon>
        <taxon>Devosia</taxon>
    </lineage>
</organism>
<feature type="domain" description="AAA+ ATPase" evidence="2">
    <location>
        <begin position="383"/>
        <end position="561"/>
    </location>
</feature>
<dbReference type="PANTHER" id="PTHR35372:SF2">
    <property type="entry name" value="SF3 HELICASE DOMAIN-CONTAINING PROTEIN"/>
    <property type="match status" value="1"/>
</dbReference>
<dbReference type="Pfam" id="PF13481">
    <property type="entry name" value="AAA_25"/>
    <property type="match status" value="1"/>
</dbReference>
<name>A0A1Y6EZJ3_9HYPH</name>
<proteinExistence type="predicted"/>
<dbReference type="PANTHER" id="PTHR35372">
    <property type="entry name" value="ATP BINDING PROTEIN-RELATED"/>
    <property type="match status" value="1"/>
</dbReference>
<dbReference type="CDD" id="cd04859">
    <property type="entry name" value="Prim_Pol"/>
    <property type="match status" value="1"/>
</dbReference>
<dbReference type="SMART" id="SM00943">
    <property type="entry name" value="Prim-Pol"/>
    <property type="match status" value="1"/>
</dbReference>
<evidence type="ECO:0000259" key="3">
    <source>
        <dbReference type="SMART" id="SM00943"/>
    </source>
</evidence>
<dbReference type="InterPro" id="IPR003593">
    <property type="entry name" value="AAA+_ATPase"/>
</dbReference>
<dbReference type="InterPro" id="IPR027417">
    <property type="entry name" value="P-loop_NTPase"/>
</dbReference>
<dbReference type="SMART" id="SM00382">
    <property type="entry name" value="AAA"/>
    <property type="match status" value="1"/>
</dbReference>
<evidence type="ECO:0000256" key="1">
    <source>
        <dbReference type="ARBA" id="ARBA00022801"/>
    </source>
</evidence>
<dbReference type="OrthoDB" id="1496333at2"/>
<dbReference type="Gene3D" id="3.40.50.300">
    <property type="entry name" value="P-loop containing nucleotide triphosphate hydrolases"/>
    <property type="match status" value="1"/>
</dbReference>
<evidence type="ECO:0000313" key="4">
    <source>
        <dbReference type="EMBL" id="SMQ65942.1"/>
    </source>
</evidence>
<dbReference type="SUPFAM" id="SSF56747">
    <property type="entry name" value="Prim-pol domain"/>
    <property type="match status" value="1"/>
</dbReference>
<gene>
    <name evidence="4" type="ORF">SAMN06295905_1355</name>
</gene>
<evidence type="ECO:0000313" key="5">
    <source>
        <dbReference type="Proteomes" id="UP000194474"/>
    </source>
</evidence>
<reference evidence="5" key="1">
    <citation type="submission" date="2017-04" db="EMBL/GenBank/DDBJ databases">
        <authorList>
            <person name="Varghese N."/>
            <person name="Submissions S."/>
        </authorList>
    </citation>
    <scope>NUCLEOTIDE SEQUENCE [LARGE SCALE GENOMIC DNA]</scope>
</reference>
<dbReference type="InterPro" id="IPR051620">
    <property type="entry name" value="ORF904-like_C"/>
</dbReference>
<evidence type="ECO:0000259" key="2">
    <source>
        <dbReference type="SMART" id="SM00382"/>
    </source>
</evidence>
<keyword evidence="5" id="KW-1185">Reference proteome</keyword>
<accession>A0A1Y6EZJ3</accession>
<dbReference type="Pfam" id="PF09250">
    <property type="entry name" value="Prim-Pol"/>
    <property type="match status" value="1"/>
</dbReference>
<feature type="domain" description="DNA primase/polymerase bifunctional N-terminal" evidence="3">
    <location>
        <begin position="19"/>
        <end position="194"/>
    </location>
</feature>
<dbReference type="SUPFAM" id="SSF52540">
    <property type="entry name" value="P-loop containing nucleoside triphosphate hydrolases"/>
    <property type="match status" value="1"/>
</dbReference>
<dbReference type="GO" id="GO:0016787">
    <property type="term" value="F:hydrolase activity"/>
    <property type="evidence" value="ECO:0007669"/>
    <property type="project" value="UniProtKB-KW"/>
</dbReference>
<sequence>MPPLPKLRPLAPRRALDYALEYVDRDWPVFPCRPGNVERVDPETGEVRIAFTAKSPLTRSGFREASTSERVVRQFWTQNPNAMIGVPTGEAIGAFVLDLDVKVGANGFDWLREHEAIHGRLPDTLTANTASGGQHRYFRHVEGVRNTQGPGLASGADIRGQGGYVIVPGSVTSAGAQYTWVNPDEDIVDAPAWLLAMIVKERQPTSSIPEQGHANDNSAYVEAAISGEISALVSTRSGRNGALNKASFNLGTLIGAGAMTRADAEARLYGAAMANGYVAKDGEHSARATIKSGLDSGEQSPRDIPEATFVAEQDVTAWLPKDSFKSMRGVADTGRAETVEQQSASAAEVTPRKEKRERFDVTWFDDIEPSKPKKSFVKSVFGYGEFTVVVGLPGTGKSVIITDIACHVAAGMEWHGRKVDQGLVVYFAAERKDLTERRMLAFRKRHGVQDVPLLVIGGRVDLTKNLDDARSIAHLVNSAAEACGLPCRWIILDTLTRVFGAGDQNTSKDMTSFVQSVDEIMHATKAHVTVVHHTAWSGERGKGAIDLDGAVDASFIVKRDGARYNLTCDGTNDGEIGVITHFSMEGVVVGNDEDGEPTEAPVVVPVEGDPPKKLKSSGKTTKDRVFDALGDAVEACGVEPDGHHFPNGVSVVNLDQWRECYAATQSGQPDSVRRAFDRAKTSLISDGKVRQIGEWFFVC</sequence>
<dbReference type="AlphaFoldDB" id="A0A1Y6EZJ3"/>
<dbReference type="Proteomes" id="UP000194474">
    <property type="component" value="Unassembled WGS sequence"/>
</dbReference>
<keyword evidence="1" id="KW-0378">Hydrolase</keyword>
<protein>
    <submittedName>
        <fullName evidence="4">AAA domain-containing protein</fullName>
    </submittedName>
</protein>
<dbReference type="InterPro" id="IPR015330">
    <property type="entry name" value="DNA_primase/pol_bifunc_N"/>
</dbReference>